<evidence type="ECO:0000259" key="9">
    <source>
        <dbReference type="PROSITE" id="PS51698"/>
    </source>
</evidence>
<keyword evidence="8" id="KW-0175">Coiled coil</keyword>
<keyword evidence="11" id="KW-1185">Reference proteome</keyword>
<dbReference type="SUPFAM" id="SSF57850">
    <property type="entry name" value="RING/U-box"/>
    <property type="match status" value="1"/>
</dbReference>
<dbReference type="InterPro" id="IPR058678">
    <property type="entry name" value="ARM_PUB"/>
</dbReference>
<dbReference type="SUPFAM" id="SSF48371">
    <property type="entry name" value="ARM repeat"/>
    <property type="match status" value="1"/>
</dbReference>
<evidence type="ECO:0000256" key="4">
    <source>
        <dbReference type="ARBA" id="ARBA00022679"/>
    </source>
</evidence>
<dbReference type="EC" id="2.3.2.27" evidence="3"/>
<dbReference type="PANTHER" id="PTHR23315">
    <property type="entry name" value="U BOX DOMAIN-CONTAINING"/>
    <property type="match status" value="1"/>
</dbReference>
<dbReference type="AlphaFoldDB" id="A0A8J5KKA9"/>
<gene>
    <name evidence="10" type="ORF">ZIOFF_059508</name>
</gene>
<dbReference type="InterPro" id="IPR000225">
    <property type="entry name" value="Armadillo"/>
</dbReference>
<dbReference type="Pfam" id="PF04564">
    <property type="entry name" value="U-box"/>
    <property type="match status" value="1"/>
</dbReference>
<reference evidence="10 11" key="1">
    <citation type="submission" date="2020-08" db="EMBL/GenBank/DDBJ databases">
        <title>Plant Genome Project.</title>
        <authorList>
            <person name="Zhang R.-G."/>
        </authorList>
    </citation>
    <scope>NUCLEOTIDE SEQUENCE [LARGE SCALE GENOMIC DNA]</scope>
    <source>
        <tissue evidence="10">Rhizome</tissue>
    </source>
</reference>
<feature type="domain" description="U-box" evidence="9">
    <location>
        <begin position="302"/>
        <end position="376"/>
    </location>
</feature>
<dbReference type="PANTHER" id="PTHR23315:SF284">
    <property type="entry name" value="U-BOX DOMAIN-CONTAINING PROTEIN 7"/>
    <property type="match status" value="1"/>
</dbReference>
<dbReference type="Gene3D" id="3.30.40.10">
    <property type="entry name" value="Zinc/RING finger domain, C3HC4 (zinc finger)"/>
    <property type="match status" value="1"/>
</dbReference>
<keyword evidence="6" id="KW-0833">Ubl conjugation pathway</keyword>
<dbReference type="PROSITE" id="PS50176">
    <property type="entry name" value="ARM_REPEAT"/>
    <property type="match status" value="2"/>
</dbReference>
<proteinExistence type="predicted"/>
<dbReference type="SMART" id="SM00185">
    <property type="entry name" value="ARM"/>
    <property type="match status" value="4"/>
</dbReference>
<organism evidence="10 11">
    <name type="scientific">Zingiber officinale</name>
    <name type="common">Ginger</name>
    <name type="synonym">Amomum zingiber</name>
    <dbReference type="NCBI Taxonomy" id="94328"/>
    <lineage>
        <taxon>Eukaryota</taxon>
        <taxon>Viridiplantae</taxon>
        <taxon>Streptophyta</taxon>
        <taxon>Embryophyta</taxon>
        <taxon>Tracheophyta</taxon>
        <taxon>Spermatophyta</taxon>
        <taxon>Magnoliopsida</taxon>
        <taxon>Liliopsida</taxon>
        <taxon>Zingiberales</taxon>
        <taxon>Zingiberaceae</taxon>
        <taxon>Zingiber</taxon>
    </lineage>
</organism>
<evidence type="ECO:0000256" key="5">
    <source>
        <dbReference type="ARBA" id="ARBA00022737"/>
    </source>
</evidence>
<accession>A0A8J5KKA9</accession>
<dbReference type="InterPro" id="IPR013083">
    <property type="entry name" value="Znf_RING/FYVE/PHD"/>
</dbReference>
<comment type="pathway">
    <text evidence="2">Protein modification; protein ubiquitination.</text>
</comment>
<evidence type="ECO:0000256" key="3">
    <source>
        <dbReference type="ARBA" id="ARBA00012483"/>
    </source>
</evidence>
<dbReference type="InterPro" id="IPR003613">
    <property type="entry name" value="Ubox_domain"/>
</dbReference>
<evidence type="ECO:0000256" key="1">
    <source>
        <dbReference type="ARBA" id="ARBA00000900"/>
    </source>
</evidence>
<protein>
    <recommendedName>
        <fullName evidence="3">RING-type E3 ubiquitin transferase</fullName>
        <ecNumber evidence="3">2.3.2.27</ecNumber>
    </recommendedName>
</protein>
<dbReference type="SMART" id="SM00504">
    <property type="entry name" value="Ubox"/>
    <property type="match status" value="1"/>
</dbReference>
<feature type="repeat" description="ARM" evidence="7">
    <location>
        <begin position="477"/>
        <end position="523"/>
    </location>
</feature>
<sequence length="795" mass="88318">MLSHSFFTYFQCIVSTDYYFRRTWTPLRPRRICTPRVMQRFDLHGEMCKQLSAIVYDILKIFPSVEEAKPRSKSGIQALCSLHVAIDKARNILRHCSECSKLYLAITSDSVLVKFNKVKCGLEEGLQLVHGIVPQQDISRRIKEIMEAAAGTGFALDQSEKQVGDEVISLLNKEKRFDGDSNDHEELKIFHQAVLKLGITSYKTALWERRSLKKLLESARAEEDERKESIVAYLLHLMRKYSKLFRKDLPDDPDFQQGSCPSSPTVDCTAVQEKGWRLEKRASKFCAINFKQSGEESGNAPVPPEELRCPISLQLMYDPIVISSGQTYERVCIEKWFGDGHSTCPKTRQQLSHLCLTPNYCVKGLIVSWCEQNGVAAPSGPPESLDLNYWRLALSVPDNQTVPAENGSAKTPEPLTAEESVSLEKKGDELDEVAKCENLLAALNQARTMEEQREAAEKIRLLLKNDEEARIYMGASGFVEAIVQFLKSAVDEGDEPAQETAAMALFNLAVNNNRNKEKLVSAGLMQLLEEMIRNPKMHEAAAALYLNLSCLESAKVMIGSSPSAVQFLVQLLQAANCRRSCKHDALYALYHLSSHPANVAPLLSAGVINVLHSLIAAAPAASGNKMWVEKALAVLINLSSSPSANREIVSTAGLIAAMASVLENGEAVEQEQAASCFLLLCEGDKSCSHVVLQEGVIPSLVCVSVNGTPRGREKAQRLLKLFREQRQREMAHQAVLDQTPQLAPAYGGTGDEIIDSSEGIVSEEMPLKKSRSRRLGRAFTLMWKLRGSWSVRNHR</sequence>
<dbReference type="InterPro" id="IPR016024">
    <property type="entry name" value="ARM-type_fold"/>
</dbReference>
<keyword evidence="5" id="KW-0677">Repeat</keyword>
<evidence type="ECO:0000256" key="6">
    <source>
        <dbReference type="ARBA" id="ARBA00022786"/>
    </source>
</evidence>
<evidence type="ECO:0000256" key="8">
    <source>
        <dbReference type="SAM" id="Coils"/>
    </source>
</evidence>
<dbReference type="EMBL" id="JACMSC010000016">
    <property type="protein sequence ID" value="KAG6482869.1"/>
    <property type="molecule type" value="Genomic_DNA"/>
</dbReference>
<name>A0A8J5KKA9_ZINOF</name>
<dbReference type="Proteomes" id="UP000734854">
    <property type="component" value="Unassembled WGS sequence"/>
</dbReference>
<dbReference type="Pfam" id="PF25598">
    <property type="entry name" value="ARM_PUB"/>
    <property type="match status" value="1"/>
</dbReference>
<dbReference type="Gene3D" id="1.25.10.10">
    <property type="entry name" value="Leucine-rich Repeat Variant"/>
    <property type="match status" value="2"/>
</dbReference>
<dbReference type="GO" id="GO:0061630">
    <property type="term" value="F:ubiquitin protein ligase activity"/>
    <property type="evidence" value="ECO:0007669"/>
    <property type="project" value="UniProtKB-EC"/>
</dbReference>
<dbReference type="UniPathway" id="UPA00143"/>
<dbReference type="InterPro" id="IPR011989">
    <property type="entry name" value="ARM-like"/>
</dbReference>
<dbReference type="GO" id="GO:0016567">
    <property type="term" value="P:protein ubiquitination"/>
    <property type="evidence" value="ECO:0007669"/>
    <property type="project" value="UniProtKB-UniPathway"/>
</dbReference>
<evidence type="ECO:0000256" key="2">
    <source>
        <dbReference type="ARBA" id="ARBA00004906"/>
    </source>
</evidence>
<dbReference type="CDD" id="cd16664">
    <property type="entry name" value="RING-Ubox_PUB"/>
    <property type="match status" value="1"/>
</dbReference>
<comment type="caution">
    <text evidence="10">The sequence shown here is derived from an EMBL/GenBank/DDBJ whole genome shotgun (WGS) entry which is preliminary data.</text>
</comment>
<keyword evidence="4" id="KW-0808">Transferase</keyword>
<evidence type="ECO:0000313" key="10">
    <source>
        <dbReference type="EMBL" id="KAG6482869.1"/>
    </source>
</evidence>
<comment type="catalytic activity">
    <reaction evidence="1">
        <text>S-ubiquitinyl-[E2 ubiquitin-conjugating enzyme]-L-cysteine + [acceptor protein]-L-lysine = [E2 ubiquitin-conjugating enzyme]-L-cysteine + N(6)-ubiquitinyl-[acceptor protein]-L-lysine.</text>
        <dbReference type="EC" id="2.3.2.27"/>
    </reaction>
</comment>
<evidence type="ECO:0000313" key="11">
    <source>
        <dbReference type="Proteomes" id="UP000734854"/>
    </source>
</evidence>
<feature type="repeat" description="ARM" evidence="7">
    <location>
        <begin position="563"/>
        <end position="607"/>
    </location>
</feature>
<dbReference type="FunFam" id="3.30.40.10:FF:000114">
    <property type="entry name" value="RING-type E3 ubiquitin transferase"/>
    <property type="match status" value="1"/>
</dbReference>
<evidence type="ECO:0000256" key="7">
    <source>
        <dbReference type="PROSITE-ProRule" id="PRU00259"/>
    </source>
</evidence>
<dbReference type="InterPro" id="IPR045210">
    <property type="entry name" value="RING-Ubox_PUB"/>
</dbReference>
<feature type="coiled-coil region" evidence="8">
    <location>
        <begin position="439"/>
        <end position="469"/>
    </location>
</feature>
<dbReference type="PROSITE" id="PS51698">
    <property type="entry name" value="U_BOX"/>
    <property type="match status" value="1"/>
</dbReference>